<evidence type="ECO:0000313" key="2">
    <source>
        <dbReference type="EMBL" id="KXB02425.1"/>
    </source>
</evidence>
<proteinExistence type="predicted"/>
<evidence type="ECO:0000256" key="1">
    <source>
        <dbReference type="SAM" id="MobiDB-lite"/>
    </source>
</evidence>
<protein>
    <submittedName>
        <fullName evidence="2">Uncharacterized protein</fullName>
    </submittedName>
</protein>
<name>A0A133V7N0_9EURY</name>
<organism evidence="2 3">
    <name type="scientific">candidate division MSBL1 archaeon SCGC-AAA261F17</name>
    <dbReference type="NCBI Taxonomy" id="1698274"/>
    <lineage>
        <taxon>Archaea</taxon>
        <taxon>Methanobacteriati</taxon>
        <taxon>Methanobacteriota</taxon>
        <taxon>candidate division MSBL1</taxon>
    </lineage>
</organism>
<feature type="compositionally biased region" description="Basic and acidic residues" evidence="1">
    <location>
        <begin position="64"/>
        <end position="79"/>
    </location>
</feature>
<gene>
    <name evidence="2" type="ORF">AKJ44_00510</name>
</gene>
<accession>A0A133V7N0</accession>
<sequence length="87" mass="9295">MLLSSPPAKQSGLDPDSGSTPESAPTLDPPITATPPSSDQERVIVTVSQSLRYGSLRSPVCSREKIDEINHSPPQEKSRTGLVEKIV</sequence>
<reference evidence="2 3" key="1">
    <citation type="journal article" date="2016" name="Sci. Rep.">
        <title>Metabolic traits of an uncultured archaeal lineage -MSBL1- from brine pools of the Red Sea.</title>
        <authorList>
            <person name="Mwirichia R."/>
            <person name="Alam I."/>
            <person name="Rashid M."/>
            <person name="Vinu M."/>
            <person name="Ba-Alawi W."/>
            <person name="Anthony Kamau A."/>
            <person name="Kamanda Ngugi D."/>
            <person name="Goker M."/>
            <person name="Klenk H.P."/>
            <person name="Bajic V."/>
            <person name="Stingl U."/>
        </authorList>
    </citation>
    <scope>NUCLEOTIDE SEQUENCE [LARGE SCALE GENOMIC DNA]</scope>
    <source>
        <strain evidence="2">SCGC-AAA261F17</strain>
    </source>
</reference>
<comment type="caution">
    <text evidence="2">The sequence shown here is derived from an EMBL/GenBank/DDBJ whole genome shotgun (WGS) entry which is preliminary data.</text>
</comment>
<feature type="region of interest" description="Disordered" evidence="1">
    <location>
        <begin position="1"/>
        <end position="42"/>
    </location>
</feature>
<dbReference type="AlphaFoldDB" id="A0A133V7N0"/>
<keyword evidence="3" id="KW-1185">Reference proteome</keyword>
<dbReference type="Proteomes" id="UP000070035">
    <property type="component" value="Unassembled WGS sequence"/>
</dbReference>
<feature type="region of interest" description="Disordered" evidence="1">
    <location>
        <begin position="64"/>
        <end position="87"/>
    </location>
</feature>
<dbReference type="EMBL" id="LHXY01000003">
    <property type="protein sequence ID" value="KXB02425.1"/>
    <property type="molecule type" value="Genomic_DNA"/>
</dbReference>
<evidence type="ECO:0000313" key="3">
    <source>
        <dbReference type="Proteomes" id="UP000070035"/>
    </source>
</evidence>